<sequence>SIFTCLLALYVRGDNKQNDLRKWEENGTTEANPFVTLKARTNPMKLNGCINALYQLFHHHYQPTFDSLSRYPKGTSLLSFPPPPPPLLALSLYRDVSAAWLGCTKKQLGVNRGVYSIKRKKIASTSL</sequence>
<name>A0ABQ7NUW6_BRACM</name>
<feature type="non-terminal residue" evidence="1">
    <location>
        <position position="1"/>
    </location>
</feature>
<accession>A0ABQ7NUW6</accession>
<organism evidence="1 2">
    <name type="scientific">Brassica rapa subsp. trilocularis</name>
    <dbReference type="NCBI Taxonomy" id="1813537"/>
    <lineage>
        <taxon>Eukaryota</taxon>
        <taxon>Viridiplantae</taxon>
        <taxon>Streptophyta</taxon>
        <taxon>Embryophyta</taxon>
        <taxon>Tracheophyta</taxon>
        <taxon>Spermatophyta</taxon>
        <taxon>Magnoliopsida</taxon>
        <taxon>eudicotyledons</taxon>
        <taxon>Gunneridae</taxon>
        <taxon>Pentapetalae</taxon>
        <taxon>rosids</taxon>
        <taxon>malvids</taxon>
        <taxon>Brassicales</taxon>
        <taxon>Brassicaceae</taxon>
        <taxon>Brassiceae</taxon>
        <taxon>Brassica</taxon>
    </lineage>
</organism>
<reference evidence="1 2" key="1">
    <citation type="submission" date="2021-03" db="EMBL/GenBank/DDBJ databases">
        <authorList>
            <person name="King G.J."/>
            <person name="Bancroft I."/>
            <person name="Baten A."/>
            <person name="Bloomfield J."/>
            <person name="Borpatragohain P."/>
            <person name="He Z."/>
            <person name="Irish N."/>
            <person name="Irwin J."/>
            <person name="Liu K."/>
            <person name="Mauleon R.P."/>
            <person name="Moore J."/>
            <person name="Morris R."/>
            <person name="Ostergaard L."/>
            <person name="Wang B."/>
            <person name="Wells R."/>
        </authorList>
    </citation>
    <scope>NUCLEOTIDE SEQUENCE [LARGE SCALE GENOMIC DNA]</scope>
    <source>
        <strain evidence="1">R-o-18</strain>
        <tissue evidence="1">Leaf</tissue>
    </source>
</reference>
<proteinExistence type="predicted"/>
<protein>
    <submittedName>
        <fullName evidence="1">Uncharacterized protein</fullName>
    </submittedName>
</protein>
<gene>
    <name evidence="1" type="primary">A01p017980.1_BraROA</name>
    <name evidence="1" type="ORF">IGI04_001498</name>
</gene>
<dbReference type="Proteomes" id="UP000823674">
    <property type="component" value="Chromosome A01"/>
</dbReference>
<comment type="caution">
    <text evidence="1">The sequence shown here is derived from an EMBL/GenBank/DDBJ whole genome shotgun (WGS) entry which is preliminary data.</text>
</comment>
<evidence type="ECO:0000313" key="1">
    <source>
        <dbReference type="EMBL" id="KAG5413931.1"/>
    </source>
</evidence>
<dbReference type="EMBL" id="JADBGQ010000001">
    <property type="protein sequence ID" value="KAG5413931.1"/>
    <property type="molecule type" value="Genomic_DNA"/>
</dbReference>
<evidence type="ECO:0000313" key="2">
    <source>
        <dbReference type="Proteomes" id="UP000823674"/>
    </source>
</evidence>
<keyword evidence="2" id="KW-1185">Reference proteome</keyword>